<accession>A0A543I6Y0</accession>
<dbReference type="PANTHER" id="PTHR12993:SF26">
    <property type="entry name" value="1D-MYO-INOSITOL 2-ACETAMIDO-2-DEOXY-ALPHA-D-GLUCOPYRANOSIDE DEACETYLASE"/>
    <property type="match status" value="1"/>
</dbReference>
<dbReference type="Pfam" id="PF02585">
    <property type="entry name" value="PIG-L"/>
    <property type="match status" value="1"/>
</dbReference>
<evidence type="ECO:0000256" key="1">
    <source>
        <dbReference type="ARBA" id="ARBA00022833"/>
    </source>
</evidence>
<dbReference type="Proteomes" id="UP000318331">
    <property type="component" value="Unassembled WGS sequence"/>
</dbReference>
<dbReference type="EMBL" id="VFPN01000001">
    <property type="protein sequence ID" value="TQM66299.1"/>
    <property type="molecule type" value="Genomic_DNA"/>
</dbReference>
<keyword evidence="1" id="KW-0862">Zinc</keyword>
<evidence type="ECO:0000313" key="2">
    <source>
        <dbReference type="EMBL" id="TQM66299.1"/>
    </source>
</evidence>
<dbReference type="InterPro" id="IPR003737">
    <property type="entry name" value="GlcNAc_PI_deacetylase-related"/>
</dbReference>
<dbReference type="SUPFAM" id="SSF102588">
    <property type="entry name" value="LmbE-like"/>
    <property type="match status" value="1"/>
</dbReference>
<gene>
    <name evidence="2" type="ORF">FB466_1136</name>
</gene>
<sequence length="244" mass="26349">MTPPDPSPLLEARRPLFIHAHPDDETITTGGTLATLVARGAEVTVLTLTRGERGEVVAGPLHHLEGTEQLGAYREGELAAAMRALGISDQRFLGFPGRVFRDSGMRWGPDGYAVADPSASADSLCLAPFDEVLDAARLVVAEVRPDALVSYDERGGYGHPDHVRAHEVAVRLAEEWAVPLYLIVPADAVRADVGAVDVDPVAWSRKVAALRCHATQVTVDGDDLVHSGGQRQAIDRVEWFRRVL</sequence>
<dbReference type="RefSeq" id="WP_141916489.1">
    <property type="nucleotide sequence ID" value="NZ_BAAAYS010000017.1"/>
</dbReference>
<comment type="caution">
    <text evidence="2">The sequence shown here is derived from an EMBL/GenBank/DDBJ whole genome shotgun (WGS) entry which is preliminary data.</text>
</comment>
<dbReference type="OrthoDB" id="158614at2"/>
<proteinExistence type="predicted"/>
<dbReference type="InterPro" id="IPR024078">
    <property type="entry name" value="LmbE-like_dom_sf"/>
</dbReference>
<name>A0A543I6Y0_9MICO</name>
<dbReference type="GO" id="GO:0016811">
    <property type="term" value="F:hydrolase activity, acting on carbon-nitrogen (but not peptide) bonds, in linear amides"/>
    <property type="evidence" value="ECO:0007669"/>
    <property type="project" value="TreeGrafter"/>
</dbReference>
<protein>
    <submittedName>
        <fullName evidence="2">N-acetyl-1-D-myo-inositol-2-amino-2-deoxy-alpha-D-glucopyranoside deacetylase</fullName>
    </submittedName>
</protein>
<keyword evidence="3" id="KW-1185">Reference proteome</keyword>
<reference evidence="2 3" key="1">
    <citation type="submission" date="2019-06" db="EMBL/GenBank/DDBJ databases">
        <title>Sequencing the genomes of 1000 actinobacteria strains.</title>
        <authorList>
            <person name="Klenk H.-P."/>
        </authorList>
    </citation>
    <scope>NUCLEOTIDE SEQUENCE [LARGE SCALE GENOMIC DNA]</scope>
    <source>
        <strain evidence="2 3">DSM 18031</strain>
    </source>
</reference>
<dbReference type="PANTHER" id="PTHR12993">
    <property type="entry name" value="N-ACETYLGLUCOSAMINYL-PHOSPHATIDYLINOSITOL DE-N-ACETYLASE-RELATED"/>
    <property type="match status" value="1"/>
</dbReference>
<organism evidence="2 3">
    <name type="scientific">Klugiella xanthotipulae</name>
    <dbReference type="NCBI Taxonomy" id="244735"/>
    <lineage>
        <taxon>Bacteria</taxon>
        <taxon>Bacillati</taxon>
        <taxon>Actinomycetota</taxon>
        <taxon>Actinomycetes</taxon>
        <taxon>Micrococcales</taxon>
        <taxon>Microbacteriaceae</taxon>
        <taxon>Klugiella</taxon>
    </lineage>
</organism>
<dbReference type="Gene3D" id="3.40.50.10320">
    <property type="entry name" value="LmbE-like"/>
    <property type="match status" value="1"/>
</dbReference>
<dbReference type="GO" id="GO:0016137">
    <property type="term" value="P:glycoside metabolic process"/>
    <property type="evidence" value="ECO:0007669"/>
    <property type="project" value="UniProtKB-ARBA"/>
</dbReference>
<dbReference type="AlphaFoldDB" id="A0A543I6Y0"/>
<evidence type="ECO:0000313" key="3">
    <source>
        <dbReference type="Proteomes" id="UP000318331"/>
    </source>
</evidence>